<evidence type="ECO:0000313" key="2">
    <source>
        <dbReference type="EMBL" id="KAH9306323.1"/>
    </source>
</evidence>
<accession>A0AA38FN23</accession>
<organism evidence="2 3">
    <name type="scientific">Taxus chinensis</name>
    <name type="common">Chinese yew</name>
    <name type="synonym">Taxus wallichiana var. chinensis</name>
    <dbReference type="NCBI Taxonomy" id="29808"/>
    <lineage>
        <taxon>Eukaryota</taxon>
        <taxon>Viridiplantae</taxon>
        <taxon>Streptophyta</taxon>
        <taxon>Embryophyta</taxon>
        <taxon>Tracheophyta</taxon>
        <taxon>Spermatophyta</taxon>
        <taxon>Pinopsida</taxon>
        <taxon>Pinidae</taxon>
        <taxon>Conifers II</taxon>
        <taxon>Cupressales</taxon>
        <taxon>Taxaceae</taxon>
        <taxon>Taxus</taxon>
    </lineage>
</organism>
<dbReference type="EMBL" id="JAHRHJ020000008">
    <property type="protein sequence ID" value="KAH9306323.1"/>
    <property type="molecule type" value="Genomic_DNA"/>
</dbReference>
<comment type="caution">
    <text evidence="2">The sequence shown here is derived from an EMBL/GenBank/DDBJ whole genome shotgun (WGS) entry which is preliminary data.</text>
</comment>
<dbReference type="Proteomes" id="UP000824469">
    <property type="component" value="Unassembled WGS sequence"/>
</dbReference>
<reference evidence="2 3" key="1">
    <citation type="journal article" date="2021" name="Nat. Plants">
        <title>The Taxus genome provides insights into paclitaxel biosynthesis.</title>
        <authorList>
            <person name="Xiong X."/>
            <person name="Gou J."/>
            <person name="Liao Q."/>
            <person name="Li Y."/>
            <person name="Zhou Q."/>
            <person name="Bi G."/>
            <person name="Li C."/>
            <person name="Du R."/>
            <person name="Wang X."/>
            <person name="Sun T."/>
            <person name="Guo L."/>
            <person name="Liang H."/>
            <person name="Lu P."/>
            <person name="Wu Y."/>
            <person name="Zhang Z."/>
            <person name="Ro D.K."/>
            <person name="Shang Y."/>
            <person name="Huang S."/>
            <person name="Yan J."/>
        </authorList>
    </citation>
    <scope>NUCLEOTIDE SEQUENCE [LARGE SCALE GENOMIC DNA]</scope>
    <source>
        <strain evidence="2">Ta-2019</strain>
    </source>
</reference>
<feature type="region of interest" description="Disordered" evidence="1">
    <location>
        <begin position="1"/>
        <end position="33"/>
    </location>
</feature>
<gene>
    <name evidence="2" type="ORF">KI387_010727</name>
</gene>
<keyword evidence="3" id="KW-1185">Reference proteome</keyword>
<protein>
    <submittedName>
        <fullName evidence="2">Uncharacterized protein</fullName>
    </submittedName>
</protein>
<feature type="non-terminal residue" evidence="2">
    <location>
        <position position="1"/>
    </location>
</feature>
<sequence>DNKMKRNLETISANEPPQKEAKRQQTLPCTPTSIDDLNSRKVGALFQGDVIVAYKAILNKDLNKELLRIDLTDKEGEMTVTLNVTGHQIEAHQKKLLPSKGVSIKEFNIAPKTNYDRGDCDYILLLNNNSTIENIPPVCNEFKFIPNTTIKQLLRSTDNYTIGTLAAVVTTARKSGTQFVFEIKDGLSIEDKAQLYLYETFAALFDTIEQQLRRKQVPIYLFKNIVKRNSPDKALRTCQSTFITPLRTEQALQDMRTLVTATIEVQ</sequence>
<name>A0AA38FN23_TAXCH</name>
<proteinExistence type="predicted"/>
<evidence type="ECO:0000256" key="1">
    <source>
        <dbReference type="SAM" id="MobiDB-lite"/>
    </source>
</evidence>
<evidence type="ECO:0000313" key="3">
    <source>
        <dbReference type="Proteomes" id="UP000824469"/>
    </source>
</evidence>
<feature type="compositionally biased region" description="Polar residues" evidence="1">
    <location>
        <begin position="24"/>
        <end position="33"/>
    </location>
</feature>
<dbReference type="AlphaFoldDB" id="A0AA38FN23"/>
<feature type="non-terminal residue" evidence="2">
    <location>
        <position position="266"/>
    </location>
</feature>